<reference evidence="2" key="1">
    <citation type="journal article" date="2022" name="Mol. Ecol. Resour.">
        <title>The genomes of chicory, endive, great burdock and yacon provide insights into Asteraceae palaeo-polyploidization history and plant inulin production.</title>
        <authorList>
            <person name="Fan W."/>
            <person name="Wang S."/>
            <person name="Wang H."/>
            <person name="Wang A."/>
            <person name="Jiang F."/>
            <person name="Liu H."/>
            <person name="Zhao H."/>
            <person name="Xu D."/>
            <person name="Zhang Y."/>
        </authorList>
    </citation>
    <scope>NUCLEOTIDE SEQUENCE [LARGE SCALE GENOMIC DNA]</scope>
    <source>
        <strain evidence="2">cv. Punajuju</strain>
    </source>
</reference>
<sequence length="115" mass="12837">MISISAYARPNPEEYGHVWRVQEGSLVSPHPTKKSQCNTLTEARNQRKSSSEDFEPRPNILVYDNGAALKSKKTSDDDFEPWPNLSVYDSGAGLKGKKTFDEEFEPRPSATGYGV</sequence>
<dbReference type="Proteomes" id="UP001055811">
    <property type="component" value="Linkage Group LG04"/>
</dbReference>
<evidence type="ECO:0000313" key="1">
    <source>
        <dbReference type="EMBL" id="KAI3753254.1"/>
    </source>
</evidence>
<name>A0ACB9E2U3_CICIN</name>
<evidence type="ECO:0000313" key="2">
    <source>
        <dbReference type="Proteomes" id="UP001055811"/>
    </source>
</evidence>
<proteinExistence type="predicted"/>
<organism evidence="1 2">
    <name type="scientific">Cichorium intybus</name>
    <name type="common">Chicory</name>
    <dbReference type="NCBI Taxonomy" id="13427"/>
    <lineage>
        <taxon>Eukaryota</taxon>
        <taxon>Viridiplantae</taxon>
        <taxon>Streptophyta</taxon>
        <taxon>Embryophyta</taxon>
        <taxon>Tracheophyta</taxon>
        <taxon>Spermatophyta</taxon>
        <taxon>Magnoliopsida</taxon>
        <taxon>eudicotyledons</taxon>
        <taxon>Gunneridae</taxon>
        <taxon>Pentapetalae</taxon>
        <taxon>asterids</taxon>
        <taxon>campanulids</taxon>
        <taxon>Asterales</taxon>
        <taxon>Asteraceae</taxon>
        <taxon>Cichorioideae</taxon>
        <taxon>Cichorieae</taxon>
        <taxon>Cichoriinae</taxon>
        <taxon>Cichorium</taxon>
    </lineage>
</organism>
<reference evidence="1 2" key="2">
    <citation type="journal article" date="2022" name="Mol. Ecol. Resour.">
        <title>The genomes of chicory, endive, great burdock and yacon provide insights into Asteraceae paleo-polyploidization history and plant inulin production.</title>
        <authorList>
            <person name="Fan W."/>
            <person name="Wang S."/>
            <person name="Wang H."/>
            <person name="Wang A."/>
            <person name="Jiang F."/>
            <person name="Liu H."/>
            <person name="Zhao H."/>
            <person name="Xu D."/>
            <person name="Zhang Y."/>
        </authorList>
    </citation>
    <scope>NUCLEOTIDE SEQUENCE [LARGE SCALE GENOMIC DNA]</scope>
    <source>
        <strain evidence="2">cv. Punajuju</strain>
        <tissue evidence="1">Leaves</tissue>
    </source>
</reference>
<accession>A0ACB9E2U3</accession>
<protein>
    <submittedName>
        <fullName evidence="1">Uncharacterized protein</fullName>
    </submittedName>
</protein>
<gene>
    <name evidence="1" type="ORF">L2E82_25301</name>
</gene>
<keyword evidence="2" id="KW-1185">Reference proteome</keyword>
<dbReference type="EMBL" id="CM042012">
    <property type="protein sequence ID" value="KAI3753254.1"/>
    <property type="molecule type" value="Genomic_DNA"/>
</dbReference>
<comment type="caution">
    <text evidence="1">The sequence shown here is derived from an EMBL/GenBank/DDBJ whole genome shotgun (WGS) entry which is preliminary data.</text>
</comment>